<dbReference type="AlphaFoldDB" id="A0A7Z8D0Q6"/>
<proteinExistence type="predicted"/>
<evidence type="ECO:0000313" key="2">
    <source>
        <dbReference type="Proteomes" id="UP000297938"/>
    </source>
</evidence>
<name>A0A7Z8D0Q6_CARDV</name>
<protein>
    <submittedName>
        <fullName evidence="1">Uncharacterized protein</fullName>
    </submittedName>
</protein>
<dbReference type="Proteomes" id="UP000297938">
    <property type="component" value="Unassembled WGS sequence"/>
</dbReference>
<gene>
    <name evidence="1" type="ORF">CKN69_02900</name>
</gene>
<reference evidence="1 2" key="1">
    <citation type="journal article" date="2018" name="Int. J. Food Microbiol.">
        <title>Growth of Carnobacterium spp. isolated from chilled vacuum-packaged meat under relevant acidic conditions.</title>
        <authorList>
            <person name="Zhang P."/>
            <person name="Badoni M."/>
            <person name="Ganzle M."/>
            <person name="Yang X."/>
        </authorList>
    </citation>
    <scope>NUCLEOTIDE SEQUENCE [LARGE SCALE GENOMIC DNA]</scope>
    <source>
        <strain evidence="1 2">B2</strain>
    </source>
</reference>
<sequence>MKELTKNWSFKVKGIHLYFQLQIPIKNHLMKSQVAKKELFITLWRSCNEKMKIKKLACSLALGKNDCHPYYSFSILINYEESMFKRVKKFDKYKK</sequence>
<dbReference type="EMBL" id="NRPP01000007">
    <property type="protein sequence ID" value="TFJ28493.1"/>
    <property type="molecule type" value="Genomic_DNA"/>
</dbReference>
<evidence type="ECO:0000313" key="1">
    <source>
        <dbReference type="EMBL" id="TFJ28493.1"/>
    </source>
</evidence>
<organism evidence="1 2">
    <name type="scientific">Carnobacterium divergens</name>
    <name type="common">Lactobacillus divergens</name>
    <dbReference type="NCBI Taxonomy" id="2748"/>
    <lineage>
        <taxon>Bacteria</taxon>
        <taxon>Bacillati</taxon>
        <taxon>Bacillota</taxon>
        <taxon>Bacilli</taxon>
        <taxon>Lactobacillales</taxon>
        <taxon>Carnobacteriaceae</taxon>
        <taxon>Carnobacterium</taxon>
    </lineage>
</organism>
<accession>A0A7Z8D0Q6</accession>
<comment type="caution">
    <text evidence="1">The sequence shown here is derived from an EMBL/GenBank/DDBJ whole genome shotgun (WGS) entry which is preliminary data.</text>
</comment>